<name>A0A1M5LYH5_9RHOB</name>
<feature type="transmembrane region" description="Helical" evidence="1">
    <location>
        <begin position="6"/>
        <end position="24"/>
    </location>
</feature>
<keyword evidence="1" id="KW-1133">Transmembrane helix</keyword>
<sequence>MITKIVFLFLIFMGVLAMFGKLRLPGAKRLASKKCPNCGRYRIGKGPCPCSGKAS</sequence>
<protein>
    <submittedName>
        <fullName evidence="2">Uncharacterized protein</fullName>
    </submittedName>
</protein>
<accession>A0A1M5LYH5</accession>
<dbReference type="EMBL" id="FQXC01000001">
    <property type="protein sequence ID" value="SHG70164.1"/>
    <property type="molecule type" value="Genomic_DNA"/>
</dbReference>
<evidence type="ECO:0000256" key="1">
    <source>
        <dbReference type="SAM" id="Phobius"/>
    </source>
</evidence>
<dbReference type="AlphaFoldDB" id="A0A1M5LYH5"/>
<proteinExistence type="predicted"/>
<dbReference type="RefSeq" id="WP_178346817.1">
    <property type="nucleotide sequence ID" value="NZ_FQXC01000001.1"/>
</dbReference>
<evidence type="ECO:0000313" key="2">
    <source>
        <dbReference type="EMBL" id="SHG70164.1"/>
    </source>
</evidence>
<dbReference type="Proteomes" id="UP000184221">
    <property type="component" value="Unassembled WGS sequence"/>
</dbReference>
<dbReference type="STRING" id="996342.SAMN05443551_0331"/>
<keyword evidence="3" id="KW-1185">Reference proteome</keyword>
<gene>
    <name evidence="2" type="ORF">SAMN05443551_0331</name>
</gene>
<evidence type="ECO:0000313" key="3">
    <source>
        <dbReference type="Proteomes" id="UP000184221"/>
    </source>
</evidence>
<reference evidence="2 3" key="1">
    <citation type="submission" date="2016-11" db="EMBL/GenBank/DDBJ databases">
        <authorList>
            <person name="Jaros S."/>
            <person name="Januszkiewicz K."/>
            <person name="Wedrychowicz H."/>
        </authorList>
    </citation>
    <scope>NUCLEOTIDE SEQUENCE [LARGE SCALE GENOMIC DNA]</scope>
    <source>
        <strain evidence="2 3">DSM 29431</strain>
    </source>
</reference>
<organism evidence="2 3">
    <name type="scientific">Marivita hallyeonensis</name>
    <dbReference type="NCBI Taxonomy" id="996342"/>
    <lineage>
        <taxon>Bacteria</taxon>
        <taxon>Pseudomonadati</taxon>
        <taxon>Pseudomonadota</taxon>
        <taxon>Alphaproteobacteria</taxon>
        <taxon>Rhodobacterales</taxon>
        <taxon>Roseobacteraceae</taxon>
        <taxon>Marivita</taxon>
    </lineage>
</organism>
<keyword evidence="1" id="KW-0812">Transmembrane</keyword>
<keyword evidence="1" id="KW-0472">Membrane</keyword>